<proteinExistence type="predicted"/>
<dbReference type="EMBL" id="JACKWZ010000060">
    <property type="protein sequence ID" value="KAF9418145.1"/>
    <property type="molecule type" value="Genomic_DNA"/>
</dbReference>
<feature type="compositionally biased region" description="Basic and acidic residues" evidence="1">
    <location>
        <begin position="1"/>
        <end position="29"/>
    </location>
</feature>
<name>A0A835GKN2_SPOEX</name>
<keyword evidence="3" id="KW-1185">Reference proteome</keyword>
<dbReference type="Proteomes" id="UP000648187">
    <property type="component" value="Unassembled WGS sequence"/>
</dbReference>
<organism evidence="2 3">
    <name type="scientific">Spodoptera exigua</name>
    <name type="common">Beet armyworm</name>
    <name type="synonym">Noctua fulgens</name>
    <dbReference type="NCBI Taxonomy" id="7107"/>
    <lineage>
        <taxon>Eukaryota</taxon>
        <taxon>Metazoa</taxon>
        <taxon>Ecdysozoa</taxon>
        <taxon>Arthropoda</taxon>
        <taxon>Hexapoda</taxon>
        <taxon>Insecta</taxon>
        <taxon>Pterygota</taxon>
        <taxon>Neoptera</taxon>
        <taxon>Endopterygota</taxon>
        <taxon>Lepidoptera</taxon>
        <taxon>Glossata</taxon>
        <taxon>Ditrysia</taxon>
        <taxon>Noctuoidea</taxon>
        <taxon>Noctuidae</taxon>
        <taxon>Amphipyrinae</taxon>
        <taxon>Spodoptera</taxon>
    </lineage>
</organism>
<feature type="region of interest" description="Disordered" evidence="1">
    <location>
        <begin position="1"/>
        <end position="55"/>
    </location>
</feature>
<evidence type="ECO:0000256" key="1">
    <source>
        <dbReference type="SAM" id="MobiDB-lite"/>
    </source>
</evidence>
<accession>A0A835GKN2</accession>
<dbReference type="AlphaFoldDB" id="A0A835GKN2"/>
<reference evidence="2" key="1">
    <citation type="submission" date="2020-08" db="EMBL/GenBank/DDBJ databases">
        <title>Spodoptera exigua strain:BAW_Kor-Di-RS1 Genome sequencing and assembly.</title>
        <authorList>
            <person name="Kim J."/>
            <person name="Nam H.Y."/>
            <person name="Kwon M."/>
            <person name="Choi J.H."/>
            <person name="Cho S.R."/>
            <person name="Kim G.-H."/>
        </authorList>
    </citation>
    <scope>NUCLEOTIDE SEQUENCE</scope>
    <source>
        <strain evidence="2">BAW_Kor-Di-RS1</strain>
        <tissue evidence="2">Whole-body</tissue>
    </source>
</reference>
<gene>
    <name evidence="2" type="ORF">HW555_004955</name>
</gene>
<comment type="caution">
    <text evidence="2">The sequence shown here is derived from an EMBL/GenBank/DDBJ whole genome shotgun (WGS) entry which is preliminary data.</text>
</comment>
<sequence length="165" mass="18368">MCSKNEMEEAKIIPRDPDGSEGSSSREDSTSQESEQPNQRIAKIPDQGTDQPANQLCGRLPKPYLRVDEILISADASKNMCRICLSRDRTLYKIKYPAMAKVLRVVTGTELDTMEAYHPPGFACSDCNDLMDAFSTFRCDARIANLNLMSGIRYVAGIAPDPETW</sequence>
<protein>
    <submittedName>
        <fullName evidence="2">Uncharacterized protein</fullName>
    </submittedName>
</protein>
<evidence type="ECO:0000313" key="3">
    <source>
        <dbReference type="Proteomes" id="UP000648187"/>
    </source>
</evidence>
<evidence type="ECO:0000313" key="2">
    <source>
        <dbReference type="EMBL" id="KAF9418145.1"/>
    </source>
</evidence>